<protein>
    <submittedName>
        <fullName evidence="7">Poly [ADP-ribose] polymerase 9-like</fullName>
    </submittedName>
</protein>
<dbReference type="GO" id="GO:0070212">
    <property type="term" value="P:protein poly-ADP-ribosylation"/>
    <property type="evidence" value="ECO:0007669"/>
    <property type="project" value="TreeGrafter"/>
</dbReference>
<sequence length="721" mass="80670">MASQRDIHLHGESLTIVKRCGAPLCEILDTKFGCVATIVGVQQENESSTPYLRRPPTVSVVKADLTNFQADAVVNAANKELKHIGGLARALSTAGGPKIQKESEDYVKKYGKLKTGEAVVFDAGLLPCKKIIHAVGPELPYYPTKNNVLQAEPLLKKTIWSILDIVEKHGLVNVAIPAISSGLFNYPLPECAHTIVSAVKEYYMRLSPIRPVAQEIFLVNHDDPTVQAIENACHQIFHPQQSTDPQNPPPSVQIGNVVLKLKKGNIEEQKTDVIVNTASKNKDLSKGKISSAILDKAGFQMQHEIWNDNSRGCIVNTRPYRLHCKEVFHTFCTEKRLDPAILYNSVLECLKRAAAQHYTSISFPAIGTGALGFSKDESATIMLQAVFDFSLNFQNKMEVYLVIFPSDHETFQVLSETIFWKWCLKCKSDSPTSRAQTPKISLLGPSDESTKEAEKWLTDLLSMHSHTVKIYNNFILHFSEEDHLRLSVVAENELIEEFFTQGHACIEINGETKEDTVFAALEVEAMLCKIQKDFISEEEGDLQMMSQTDKSCKRETVEKSSKVEKIENNPLKLMFDMKKKQLGISSSKIMFQCIPAQFCEMISRIGFQAECAPYGEGIYFASTIKKALDLWKNRREEYLYFVEAEVLKGKSVPGKPELIMPPAVDRDPSIVYDSVDGGPDISVIFSGYQALPKYIIISQRVQDIVAPEIRGLTEDQNRADK</sequence>
<dbReference type="GO" id="GO:0010629">
    <property type="term" value="P:negative regulation of gene expression"/>
    <property type="evidence" value="ECO:0007669"/>
    <property type="project" value="TreeGrafter"/>
</dbReference>
<dbReference type="Proteomes" id="UP000265020">
    <property type="component" value="Unassembled WGS sequence"/>
</dbReference>
<dbReference type="GeneTree" id="ENSGT00940000158837"/>
<reference evidence="7" key="2">
    <citation type="submission" date="2025-09" db="UniProtKB">
        <authorList>
            <consortium name="Ensembl"/>
        </authorList>
    </citation>
    <scope>IDENTIFICATION</scope>
</reference>
<keyword evidence="4" id="KW-0520">NAD</keyword>
<accession>A0A3Q2CMW6</accession>
<keyword evidence="3" id="KW-0808">Transferase</keyword>
<dbReference type="SMART" id="SM00506">
    <property type="entry name" value="A1pp"/>
    <property type="match status" value="2"/>
</dbReference>
<evidence type="ECO:0000256" key="5">
    <source>
        <dbReference type="ARBA" id="ARBA00023242"/>
    </source>
</evidence>
<evidence type="ECO:0000256" key="3">
    <source>
        <dbReference type="ARBA" id="ARBA00022679"/>
    </source>
</evidence>
<dbReference type="GO" id="GO:0005634">
    <property type="term" value="C:nucleus"/>
    <property type="evidence" value="ECO:0007669"/>
    <property type="project" value="UniProtKB-SubCell"/>
</dbReference>
<organism evidence="7 8">
    <name type="scientific">Cyprinodon variegatus</name>
    <name type="common">Sheepshead minnow</name>
    <dbReference type="NCBI Taxonomy" id="28743"/>
    <lineage>
        <taxon>Eukaryota</taxon>
        <taxon>Metazoa</taxon>
        <taxon>Chordata</taxon>
        <taxon>Craniata</taxon>
        <taxon>Vertebrata</taxon>
        <taxon>Euteleostomi</taxon>
        <taxon>Actinopterygii</taxon>
        <taxon>Neopterygii</taxon>
        <taxon>Teleostei</taxon>
        <taxon>Neoteleostei</taxon>
        <taxon>Acanthomorphata</taxon>
        <taxon>Ovalentaria</taxon>
        <taxon>Atherinomorphae</taxon>
        <taxon>Cyprinodontiformes</taxon>
        <taxon>Cyprinodontidae</taxon>
        <taxon>Cyprinodon</taxon>
    </lineage>
</organism>
<dbReference type="GO" id="GO:0060335">
    <property type="term" value="P:positive regulation of type II interferon-mediated signaling pathway"/>
    <property type="evidence" value="ECO:0007669"/>
    <property type="project" value="TreeGrafter"/>
</dbReference>
<dbReference type="SUPFAM" id="SSF52949">
    <property type="entry name" value="Macro domain-like"/>
    <property type="match status" value="2"/>
</dbReference>
<dbReference type="GO" id="GO:0003950">
    <property type="term" value="F:NAD+ poly-ADP-ribosyltransferase activity"/>
    <property type="evidence" value="ECO:0007669"/>
    <property type="project" value="TreeGrafter"/>
</dbReference>
<comment type="subcellular location">
    <subcellularLocation>
        <location evidence="1">Nucleus</location>
    </subcellularLocation>
</comment>
<proteinExistence type="predicted"/>
<dbReference type="Gene3D" id="3.90.228.10">
    <property type="match status" value="1"/>
</dbReference>
<feature type="domain" description="Macro" evidence="6">
    <location>
        <begin position="45"/>
        <end position="237"/>
    </location>
</feature>
<feature type="domain" description="Macro" evidence="6">
    <location>
        <begin position="246"/>
        <end position="401"/>
    </location>
</feature>
<dbReference type="AlphaFoldDB" id="A0A3Q2CMW6"/>
<dbReference type="Gene3D" id="3.40.220.10">
    <property type="entry name" value="Leucine Aminopeptidase, subunit E, domain 1"/>
    <property type="match status" value="2"/>
</dbReference>
<evidence type="ECO:0000313" key="7">
    <source>
        <dbReference type="Ensembl" id="ENSCVAP00000006806.1"/>
    </source>
</evidence>
<dbReference type="PANTHER" id="PTHR14453:SF70">
    <property type="entry name" value="PROTEIN MONO-ADP-RIBOSYLTRANSFERASE PARP9"/>
    <property type="match status" value="1"/>
</dbReference>
<dbReference type="GO" id="GO:0003714">
    <property type="term" value="F:transcription corepressor activity"/>
    <property type="evidence" value="ECO:0007669"/>
    <property type="project" value="TreeGrafter"/>
</dbReference>
<evidence type="ECO:0000259" key="6">
    <source>
        <dbReference type="PROSITE" id="PS51154"/>
    </source>
</evidence>
<dbReference type="Pfam" id="PF01661">
    <property type="entry name" value="Macro"/>
    <property type="match status" value="2"/>
</dbReference>
<dbReference type="GO" id="GO:0005737">
    <property type="term" value="C:cytoplasm"/>
    <property type="evidence" value="ECO:0007669"/>
    <property type="project" value="TreeGrafter"/>
</dbReference>
<evidence type="ECO:0000256" key="4">
    <source>
        <dbReference type="ARBA" id="ARBA00023027"/>
    </source>
</evidence>
<keyword evidence="2" id="KW-0328">Glycosyltransferase</keyword>
<keyword evidence="8" id="KW-1185">Reference proteome</keyword>
<keyword evidence="5" id="KW-0539">Nucleus</keyword>
<dbReference type="InterPro" id="IPR043472">
    <property type="entry name" value="Macro_dom-like"/>
</dbReference>
<evidence type="ECO:0000256" key="2">
    <source>
        <dbReference type="ARBA" id="ARBA00022676"/>
    </source>
</evidence>
<dbReference type="PANTHER" id="PTHR14453">
    <property type="entry name" value="PARP/ZINC FINGER CCCH TYPE DOMAIN CONTAINING PROTEIN"/>
    <property type="match status" value="1"/>
</dbReference>
<dbReference type="InterPro" id="IPR002589">
    <property type="entry name" value="Macro_dom"/>
</dbReference>
<evidence type="ECO:0000256" key="1">
    <source>
        <dbReference type="ARBA" id="ARBA00004123"/>
    </source>
</evidence>
<dbReference type="PROSITE" id="PS51154">
    <property type="entry name" value="MACRO"/>
    <property type="match status" value="2"/>
</dbReference>
<dbReference type="Ensembl" id="ENSCVAT00000004364.1">
    <property type="protein sequence ID" value="ENSCVAP00000006806.1"/>
    <property type="gene ID" value="ENSCVAG00000000844.1"/>
</dbReference>
<name>A0A3Q2CMW6_CYPVA</name>
<dbReference type="InterPro" id="IPR052056">
    <property type="entry name" value="Mono-ARTD/PARP"/>
</dbReference>
<evidence type="ECO:0000313" key="8">
    <source>
        <dbReference type="Proteomes" id="UP000265020"/>
    </source>
</evidence>
<dbReference type="CDD" id="cd02907">
    <property type="entry name" value="Macro_Af1521_BAL-like"/>
    <property type="match status" value="1"/>
</dbReference>
<dbReference type="GO" id="GO:1990404">
    <property type="term" value="F:NAD+-protein mono-ADP-ribosyltransferase activity"/>
    <property type="evidence" value="ECO:0007669"/>
    <property type="project" value="TreeGrafter"/>
</dbReference>
<dbReference type="GO" id="GO:0044389">
    <property type="term" value="F:ubiquitin-like protein ligase binding"/>
    <property type="evidence" value="ECO:0007669"/>
    <property type="project" value="TreeGrafter"/>
</dbReference>
<reference evidence="7" key="1">
    <citation type="submission" date="2025-08" db="UniProtKB">
        <authorList>
            <consortium name="Ensembl"/>
        </authorList>
    </citation>
    <scope>IDENTIFICATION</scope>
</reference>
<dbReference type="SUPFAM" id="SSF56399">
    <property type="entry name" value="ADP-ribosylation"/>
    <property type="match status" value="1"/>
</dbReference>